<reference evidence="2 3" key="1">
    <citation type="submission" date="2017-03" db="EMBL/GenBank/DDBJ databases">
        <authorList>
            <person name="Afonso C.L."/>
            <person name="Miller P.J."/>
            <person name="Scott M.A."/>
            <person name="Spackman E."/>
            <person name="Goraichik I."/>
            <person name="Dimitrov K.M."/>
            <person name="Suarez D.L."/>
            <person name="Swayne D.E."/>
        </authorList>
    </citation>
    <scope>NUCLEOTIDE SEQUENCE [LARGE SCALE GENOMIC DNA]</scope>
    <source>
        <strain evidence="2">SB41UT1</strain>
    </source>
</reference>
<gene>
    <name evidence="2" type="ORF">EHSB41UT_02590</name>
</gene>
<proteinExistence type="predicted"/>
<evidence type="ECO:0000313" key="3">
    <source>
        <dbReference type="Proteomes" id="UP000196573"/>
    </source>
</evidence>
<feature type="signal peptide" evidence="1">
    <location>
        <begin position="1"/>
        <end position="24"/>
    </location>
</feature>
<evidence type="ECO:0000313" key="2">
    <source>
        <dbReference type="EMBL" id="SMA47896.1"/>
    </source>
</evidence>
<name>A0A1X7AL73_9GAMM</name>
<protein>
    <submittedName>
        <fullName evidence="2">Uncharacterized protein</fullName>
    </submittedName>
</protein>
<organism evidence="2 3">
    <name type="scientific">Parendozoicomonas haliclonae</name>
    <dbReference type="NCBI Taxonomy" id="1960125"/>
    <lineage>
        <taxon>Bacteria</taxon>
        <taxon>Pseudomonadati</taxon>
        <taxon>Pseudomonadota</taxon>
        <taxon>Gammaproteobacteria</taxon>
        <taxon>Oceanospirillales</taxon>
        <taxon>Endozoicomonadaceae</taxon>
        <taxon>Parendozoicomonas</taxon>
    </lineage>
</organism>
<dbReference type="RefSeq" id="WP_087110500.1">
    <property type="nucleotide sequence ID" value="NZ_CBCSCN010000003.1"/>
</dbReference>
<accession>A0A1X7AL73</accession>
<dbReference type="EMBL" id="FWPT01000005">
    <property type="protein sequence ID" value="SMA47896.1"/>
    <property type="molecule type" value="Genomic_DNA"/>
</dbReference>
<feature type="chain" id="PRO_5012485329" evidence="1">
    <location>
        <begin position="25"/>
        <end position="190"/>
    </location>
</feature>
<sequence>MKTNFSLMGLVFSLMLAWAGLSQAASPWLSNDAFSRKQHESAQDIEPYYCRTRDMSGEWHFGYVDLVTLYLRDAVVTEQGPIVVADRREDITLCSYLDKNGIQKGSSSFEVLDSVQVHQVHGPYGLTSQGIYIRHPENQKRICLVMDEMYDPMSRVYPGQEQDGRCLVGDTGYPDYYLLRQNRSFLPSEL</sequence>
<dbReference type="AlphaFoldDB" id="A0A1X7AL73"/>
<keyword evidence="3" id="KW-1185">Reference proteome</keyword>
<evidence type="ECO:0000256" key="1">
    <source>
        <dbReference type="SAM" id="SignalP"/>
    </source>
</evidence>
<keyword evidence="1" id="KW-0732">Signal</keyword>
<dbReference type="Proteomes" id="UP000196573">
    <property type="component" value="Unassembled WGS sequence"/>
</dbReference>